<keyword evidence="4" id="KW-1185">Reference proteome</keyword>
<dbReference type="Proteomes" id="UP000053617">
    <property type="component" value="Unassembled WGS sequence"/>
</dbReference>
<dbReference type="CDD" id="cd01767">
    <property type="entry name" value="UBX"/>
    <property type="match status" value="1"/>
</dbReference>
<dbReference type="PANTHER" id="PTHR23322:SF6">
    <property type="entry name" value="UBX DOMAIN-CONTAINING PROTEIN 7"/>
    <property type="match status" value="1"/>
</dbReference>
<accession>A0A0D2IVA8</accession>
<dbReference type="Gene3D" id="3.40.30.10">
    <property type="entry name" value="Glutaredoxin"/>
    <property type="match status" value="1"/>
</dbReference>
<dbReference type="GeneID" id="25293164"/>
<feature type="region of interest" description="Disordered" evidence="1">
    <location>
        <begin position="405"/>
        <end position="428"/>
    </location>
</feature>
<feature type="compositionally biased region" description="Polar residues" evidence="1">
    <location>
        <begin position="450"/>
        <end position="464"/>
    </location>
</feature>
<dbReference type="PANTHER" id="PTHR23322">
    <property type="entry name" value="FAS-ASSOCIATED PROTEIN"/>
    <property type="match status" value="1"/>
</dbReference>
<dbReference type="Gene3D" id="3.10.20.90">
    <property type="entry name" value="Phosphatidylinositol 3-kinase Catalytic Subunit, Chain A, domain 1"/>
    <property type="match status" value="1"/>
</dbReference>
<dbReference type="InterPro" id="IPR050730">
    <property type="entry name" value="UBX_domain-protein"/>
</dbReference>
<dbReference type="GO" id="GO:0005634">
    <property type="term" value="C:nucleus"/>
    <property type="evidence" value="ECO:0007669"/>
    <property type="project" value="TreeGrafter"/>
</dbReference>
<dbReference type="Gene3D" id="1.10.8.10">
    <property type="entry name" value="DNA helicase RuvA subunit, C-terminal domain"/>
    <property type="match status" value="1"/>
</dbReference>
<dbReference type="GO" id="GO:0043130">
    <property type="term" value="F:ubiquitin binding"/>
    <property type="evidence" value="ECO:0007669"/>
    <property type="project" value="TreeGrafter"/>
</dbReference>
<dbReference type="Pfam" id="PF00789">
    <property type="entry name" value="UBX"/>
    <property type="match status" value="1"/>
</dbReference>
<dbReference type="OrthoDB" id="270602at2759"/>
<dbReference type="Pfam" id="PF14555">
    <property type="entry name" value="UBA_4"/>
    <property type="match status" value="1"/>
</dbReference>
<feature type="region of interest" description="Disordered" evidence="1">
    <location>
        <begin position="208"/>
        <end position="233"/>
    </location>
</feature>
<feature type="region of interest" description="Disordered" evidence="1">
    <location>
        <begin position="42"/>
        <end position="109"/>
    </location>
</feature>
<dbReference type="PROSITE" id="PS50033">
    <property type="entry name" value="UBX"/>
    <property type="match status" value="1"/>
</dbReference>
<dbReference type="InterPro" id="IPR006577">
    <property type="entry name" value="UAS"/>
</dbReference>
<evidence type="ECO:0000259" key="2">
    <source>
        <dbReference type="PROSITE" id="PS50033"/>
    </source>
</evidence>
<dbReference type="AlphaFoldDB" id="A0A0D2IVA8"/>
<dbReference type="CDD" id="cd02958">
    <property type="entry name" value="UAS"/>
    <property type="match status" value="1"/>
</dbReference>
<feature type="compositionally biased region" description="Low complexity" evidence="1">
    <location>
        <begin position="221"/>
        <end position="233"/>
    </location>
</feature>
<protein>
    <recommendedName>
        <fullName evidence="2">UBX domain-containing protein</fullName>
    </recommendedName>
</protein>
<dbReference type="InterPro" id="IPR003903">
    <property type="entry name" value="UIM_dom"/>
</dbReference>
<proteinExistence type="predicted"/>
<dbReference type="Pfam" id="PF13899">
    <property type="entry name" value="Thioredoxin_7"/>
    <property type="match status" value="1"/>
</dbReference>
<reference evidence="3 4" key="1">
    <citation type="submission" date="2015-01" db="EMBL/GenBank/DDBJ databases">
        <title>The Genome Sequence of Rhinocladiella mackenzie CBS 650.93.</title>
        <authorList>
            <consortium name="The Broad Institute Genomics Platform"/>
            <person name="Cuomo C."/>
            <person name="de Hoog S."/>
            <person name="Gorbushina A."/>
            <person name="Stielow B."/>
            <person name="Teixiera M."/>
            <person name="Abouelleil A."/>
            <person name="Chapman S.B."/>
            <person name="Priest M."/>
            <person name="Young S.K."/>
            <person name="Wortman J."/>
            <person name="Nusbaum C."/>
            <person name="Birren B."/>
        </authorList>
    </citation>
    <scope>NUCLEOTIDE SEQUENCE [LARGE SCALE GENOMIC DNA]</scope>
    <source>
        <strain evidence="3 4">CBS 650.93</strain>
    </source>
</reference>
<feature type="compositionally biased region" description="Acidic residues" evidence="1">
    <location>
        <begin position="73"/>
        <end position="86"/>
    </location>
</feature>
<sequence>MDDAIATVVAVTGSTPELAAQYVQLADGDANQAVQLFFENGGADLAGSSTSHPPPPPPTTSSHQTGGAQNPIDLDDDENISDDNDPEITGYRKPSQNHVPSHPTGPSQFEDDEAMARRLQEEMYGEGGMEDSIRAPIARQAETLVGPGAEPMPMSGSGYDAIQDRIQAFERRRMQRQHIHQFTRYMANLLAERAGIFNQYQPQSSIWDMDTDDEPNRDVLAESTGGASEASSRSNRLARLFQPPWDLMFKGEWEGAREAGKDSKKWLLVDIQDPSIFDCQALNRDLWKNEGIVETVKENFVFLQYNKNDPRAMQYIQYYFPAHDNPNEYPHVAIVDPRTGEQIKLWSRKVPSAAEFLMQLHEFLDRYSLDNNARNPVAKRKSEAKKVKPVDQLTEEEMLERALQASLASQSQENPPPAEDPDDLTRSIGDLREAEGPTIDNVMDVEENGRNTTAESSAFSQIPSNRPHVEPAAGPGVTRIQIRHPGGRIVRRFAQDDPVQRIYEYLKAEPLEGKEGMDFELVSMGKNLMDARQDSIESAGLKNGTVMVEFVE</sequence>
<evidence type="ECO:0000256" key="1">
    <source>
        <dbReference type="SAM" id="MobiDB-lite"/>
    </source>
</evidence>
<dbReference type="PROSITE" id="PS50330">
    <property type="entry name" value="UIM"/>
    <property type="match status" value="1"/>
</dbReference>
<evidence type="ECO:0000313" key="4">
    <source>
        <dbReference type="Proteomes" id="UP000053617"/>
    </source>
</evidence>
<dbReference type="HOGENOM" id="CLU_021255_2_0_1"/>
<gene>
    <name evidence="3" type="ORF">Z518_05093</name>
</gene>
<dbReference type="RefSeq" id="XP_013274252.1">
    <property type="nucleotide sequence ID" value="XM_013418798.1"/>
</dbReference>
<name>A0A0D2IVA8_9EURO</name>
<dbReference type="VEuPathDB" id="FungiDB:Z518_05093"/>
<dbReference type="InterPro" id="IPR001012">
    <property type="entry name" value="UBX_dom"/>
</dbReference>
<feature type="region of interest" description="Disordered" evidence="1">
    <location>
        <begin position="450"/>
        <end position="474"/>
    </location>
</feature>
<dbReference type="InterPro" id="IPR036249">
    <property type="entry name" value="Thioredoxin-like_sf"/>
</dbReference>
<feature type="domain" description="UBX" evidence="2">
    <location>
        <begin position="473"/>
        <end position="549"/>
    </location>
</feature>
<dbReference type="InterPro" id="IPR029071">
    <property type="entry name" value="Ubiquitin-like_domsf"/>
</dbReference>
<dbReference type="SUPFAM" id="SSF54236">
    <property type="entry name" value="Ubiquitin-like"/>
    <property type="match status" value="1"/>
</dbReference>
<feature type="compositionally biased region" description="Polar residues" evidence="1">
    <location>
        <begin position="94"/>
        <end position="107"/>
    </location>
</feature>
<dbReference type="SUPFAM" id="SSF52833">
    <property type="entry name" value="Thioredoxin-like"/>
    <property type="match status" value="1"/>
</dbReference>
<dbReference type="EMBL" id="KN847477">
    <property type="protein sequence ID" value="KIX07116.1"/>
    <property type="molecule type" value="Genomic_DNA"/>
</dbReference>
<dbReference type="STRING" id="1442369.A0A0D2IVA8"/>
<organism evidence="3 4">
    <name type="scientific">Rhinocladiella mackenziei CBS 650.93</name>
    <dbReference type="NCBI Taxonomy" id="1442369"/>
    <lineage>
        <taxon>Eukaryota</taxon>
        <taxon>Fungi</taxon>
        <taxon>Dikarya</taxon>
        <taxon>Ascomycota</taxon>
        <taxon>Pezizomycotina</taxon>
        <taxon>Eurotiomycetes</taxon>
        <taxon>Chaetothyriomycetidae</taxon>
        <taxon>Chaetothyriales</taxon>
        <taxon>Herpotrichiellaceae</taxon>
        <taxon>Rhinocladiella</taxon>
    </lineage>
</organism>
<evidence type="ECO:0000313" key="3">
    <source>
        <dbReference type="EMBL" id="KIX07116.1"/>
    </source>
</evidence>
<dbReference type="GO" id="GO:0043161">
    <property type="term" value="P:proteasome-mediated ubiquitin-dependent protein catabolic process"/>
    <property type="evidence" value="ECO:0007669"/>
    <property type="project" value="TreeGrafter"/>
</dbReference>
<dbReference type="SMART" id="SM00594">
    <property type="entry name" value="UAS"/>
    <property type="match status" value="1"/>
</dbReference>